<feature type="signal peptide" evidence="11">
    <location>
        <begin position="1"/>
        <end position="27"/>
    </location>
</feature>
<evidence type="ECO:0000256" key="9">
    <source>
        <dbReference type="PIRSR" id="PIRSR602401-1"/>
    </source>
</evidence>
<dbReference type="PRINTS" id="PR00463">
    <property type="entry name" value="EP450I"/>
</dbReference>
<dbReference type="PRINTS" id="PR00385">
    <property type="entry name" value="P450"/>
</dbReference>
<keyword evidence="10" id="KW-0472">Membrane</keyword>
<dbReference type="Proteomes" id="UP000292702">
    <property type="component" value="Unassembled WGS sequence"/>
</dbReference>
<keyword evidence="10" id="KW-1133">Transmembrane helix</keyword>
<evidence type="ECO:0000256" key="5">
    <source>
        <dbReference type="ARBA" id="ARBA00022723"/>
    </source>
</evidence>
<evidence type="ECO:0000256" key="3">
    <source>
        <dbReference type="ARBA" id="ARBA00010617"/>
    </source>
</evidence>
<dbReference type="Pfam" id="PF00067">
    <property type="entry name" value="p450"/>
    <property type="match status" value="1"/>
</dbReference>
<dbReference type="Gene3D" id="1.10.630.10">
    <property type="entry name" value="Cytochrome P450"/>
    <property type="match status" value="1"/>
</dbReference>
<dbReference type="GO" id="GO:0005506">
    <property type="term" value="F:iron ion binding"/>
    <property type="evidence" value="ECO:0007669"/>
    <property type="project" value="InterPro"/>
</dbReference>
<dbReference type="PANTHER" id="PTHR24305">
    <property type="entry name" value="CYTOCHROME P450"/>
    <property type="match status" value="1"/>
</dbReference>
<evidence type="ECO:0000256" key="1">
    <source>
        <dbReference type="ARBA" id="ARBA00001971"/>
    </source>
</evidence>
<keyword evidence="13" id="KW-1185">Reference proteome</keyword>
<comment type="caution">
    <text evidence="12">The sequence shown here is derived from an EMBL/GenBank/DDBJ whole genome shotgun (WGS) entry which is preliminary data.</text>
</comment>
<proteinExistence type="inferred from homology"/>
<sequence length="475" mass="53038">MHMIHSSKFELSLRFAFTVYLVSVADSGVEDSSGKEGNRCTGKRHEHIYGLHEQYNSNVVRIGPNELSFRDASLIGPMMGTHGLSKGPGFDGLTAYSEIRALSAWRDSEMHALRRRAWVRGMGANALNEYEALLVRRVGQVIEALLERKGAEVDIANFLKRFGFDFMNDMAFGGGPEYVQNGDVQGTLVQTEVALRAGMIPDTIPWVGHFVAGELRKEQLKAEVKAKARIERGSTSPDLFHYLNHEDSHEEERPSLSIVAVEGLLVTVAGAGTAVAAVCCALYFLLRYPEAYKKVQEEIDKFYPQGEDALNTRHFPDMVYLDAVVNETLRLYSAQMSGSQRATDEHGIMAGSHYIPPYTSVRVHTYSVHRDPRNFSPSPSTFWPERWLIAENPSDYKGSEPFIHNMNAYIPFSFGPANCVGKSLALKVVKMALCALLQRANVKFAKGYDPEEWDRKIGDFVVLEVGRLPVVIGER</sequence>
<name>A0A4R0RC98_9APHY</name>
<protein>
    <recommendedName>
        <fullName evidence="14">Cytochrome P450</fullName>
    </recommendedName>
</protein>
<dbReference type="EMBL" id="RWJN01000492">
    <property type="protein sequence ID" value="TCD61208.1"/>
    <property type="molecule type" value="Genomic_DNA"/>
</dbReference>
<keyword evidence="5 9" id="KW-0479">Metal-binding</keyword>
<evidence type="ECO:0000256" key="10">
    <source>
        <dbReference type="SAM" id="Phobius"/>
    </source>
</evidence>
<accession>A0A4R0RC98</accession>
<evidence type="ECO:0000256" key="11">
    <source>
        <dbReference type="SAM" id="SignalP"/>
    </source>
</evidence>
<gene>
    <name evidence="12" type="ORF">EIP91_008776</name>
</gene>
<feature type="chain" id="PRO_5020483471" description="Cytochrome P450" evidence="11">
    <location>
        <begin position="28"/>
        <end position="475"/>
    </location>
</feature>
<dbReference type="SUPFAM" id="SSF48264">
    <property type="entry name" value="Cytochrome P450"/>
    <property type="match status" value="1"/>
</dbReference>
<organism evidence="12 13">
    <name type="scientific">Steccherinum ochraceum</name>
    <dbReference type="NCBI Taxonomy" id="92696"/>
    <lineage>
        <taxon>Eukaryota</taxon>
        <taxon>Fungi</taxon>
        <taxon>Dikarya</taxon>
        <taxon>Basidiomycota</taxon>
        <taxon>Agaricomycotina</taxon>
        <taxon>Agaricomycetes</taxon>
        <taxon>Polyporales</taxon>
        <taxon>Steccherinaceae</taxon>
        <taxon>Steccherinum</taxon>
    </lineage>
</organism>
<feature type="binding site" description="axial binding residue" evidence="9">
    <location>
        <position position="419"/>
    </location>
    <ligand>
        <name>heme</name>
        <dbReference type="ChEBI" id="CHEBI:30413"/>
    </ligand>
    <ligandPart>
        <name>Fe</name>
        <dbReference type="ChEBI" id="CHEBI:18248"/>
    </ligandPart>
</feature>
<keyword evidence="8" id="KW-0503">Monooxygenase</keyword>
<evidence type="ECO:0008006" key="14">
    <source>
        <dbReference type="Google" id="ProtNLM"/>
    </source>
</evidence>
<keyword evidence="7 9" id="KW-0408">Iron</keyword>
<feature type="transmembrane region" description="Helical" evidence="10">
    <location>
        <begin position="263"/>
        <end position="286"/>
    </location>
</feature>
<comment type="pathway">
    <text evidence="2">Secondary metabolite biosynthesis.</text>
</comment>
<dbReference type="STRING" id="92696.A0A4R0RC98"/>
<reference evidence="12 13" key="1">
    <citation type="submission" date="2018-11" db="EMBL/GenBank/DDBJ databases">
        <title>Genome assembly of Steccherinum ochraceum LE-BIN_3174, the white-rot fungus of the Steccherinaceae family (The Residual Polyporoid clade, Polyporales, Basidiomycota).</title>
        <authorList>
            <person name="Fedorova T.V."/>
            <person name="Glazunova O.A."/>
            <person name="Landesman E.O."/>
            <person name="Moiseenko K.V."/>
            <person name="Psurtseva N.V."/>
            <person name="Savinova O.S."/>
            <person name="Shakhova N.V."/>
            <person name="Tyazhelova T.V."/>
            <person name="Vasina D.V."/>
        </authorList>
    </citation>
    <scope>NUCLEOTIDE SEQUENCE [LARGE SCALE GENOMIC DNA]</scope>
    <source>
        <strain evidence="12 13">LE-BIN_3174</strain>
    </source>
</reference>
<evidence type="ECO:0000313" key="13">
    <source>
        <dbReference type="Proteomes" id="UP000292702"/>
    </source>
</evidence>
<dbReference type="GO" id="GO:0016705">
    <property type="term" value="F:oxidoreductase activity, acting on paired donors, with incorporation or reduction of molecular oxygen"/>
    <property type="evidence" value="ECO:0007669"/>
    <property type="project" value="InterPro"/>
</dbReference>
<comment type="similarity">
    <text evidence="3">Belongs to the cytochrome P450 family.</text>
</comment>
<dbReference type="InterPro" id="IPR036396">
    <property type="entry name" value="Cyt_P450_sf"/>
</dbReference>
<keyword evidence="6" id="KW-0560">Oxidoreductase</keyword>
<evidence type="ECO:0000256" key="7">
    <source>
        <dbReference type="ARBA" id="ARBA00023004"/>
    </source>
</evidence>
<dbReference type="InterPro" id="IPR001128">
    <property type="entry name" value="Cyt_P450"/>
</dbReference>
<dbReference type="GO" id="GO:0020037">
    <property type="term" value="F:heme binding"/>
    <property type="evidence" value="ECO:0007669"/>
    <property type="project" value="InterPro"/>
</dbReference>
<dbReference type="OrthoDB" id="6692864at2759"/>
<dbReference type="GO" id="GO:0004497">
    <property type="term" value="F:monooxygenase activity"/>
    <property type="evidence" value="ECO:0007669"/>
    <property type="project" value="UniProtKB-KW"/>
</dbReference>
<keyword evidence="4 9" id="KW-0349">Heme</keyword>
<keyword evidence="11" id="KW-0732">Signal</keyword>
<dbReference type="AlphaFoldDB" id="A0A4R0RC98"/>
<keyword evidence="10" id="KW-0812">Transmembrane</keyword>
<evidence type="ECO:0000256" key="6">
    <source>
        <dbReference type="ARBA" id="ARBA00023002"/>
    </source>
</evidence>
<dbReference type="InterPro" id="IPR002401">
    <property type="entry name" value="Cyt_P450_E_grp-I"/>
</dbReference>
<evidence type="ECO:0000256" key="4">
    <source>
        <dbReference type="ARBA" id="ARBA00022617"/>
    </source>
</evidence>
<dbReference type="InterPro" id="IPR050121">
    <property type="entry name" value="Cytochrome_P450_monoxygenase"/>
</dbReference>
<evidence type="ECO:0000313" key="12">
    <source>
        <dbReference type="EMBL" id="TCD61208.1"/>
    </source>
</evidence>
<evidence type="ECO:0000256" key="8">
    <source>
        <dbReference type="ARBA" id="ARBA00023033"/>
    </source>
</evidence>
<evidence type="ECO:0000256" key="2">
    <source>
        <dbReference type="ARBA" id="ARBA00005179"/>
    </source>
</evidence>
<comment type="cofactor">
    <cofactor evidence="1 9">
        <name>heme</name>
        <dbReference type="ChEBI" id="CHEBI:30413"/>
    </cofactor>
</comment>
<dbReference type="PANTHER" id="PTHR24305:SF166">
    <property type="entry name" value="CYTOCHROME P450 12A4, MITOCHONDRIAL-RELATED"/>
    <property type="match status" value="1"/>
</dbReference>